<feature type="transmembrane region" description="Helical" evidence="2">
    <location>
        <begin position="777"/>
        <end position="803"/>
    </location>
</feature>
<organism evidence="6">
    <name type="scientific">Caenorhabditis remanei</name>
    <name type="common">Caenorhabditis vulgaris</name>
    <dbReference type="NCBI Taxonomy" id="31234"/>
    <lineage>
        <taxon>Eukaryota</taxon>
        <taxon>Metazoa</taxon>
        <taxon>Ecdysozoa</taxon>
        <taxon>Nematoda</taxon>
        <taxon>Chromadorea</taxon>
        <taxon>Rhabditida</taxon>
        <taxon>Rhabditina</taxon>
        <taxon>Rhabditomorpha</taxon>
        <taxon>Rhabditoidea</taxon>
        <taxon>Rhabditidae</taxon>
        <taxon>Peloderinae</taxon>
        <taxon>Caenorhabditis</taxon>
    </lineage>
</organism>
<keyword evidence="6" id="KW-1185">Reference proteome</keyword>
<dbReference type="AlphaFoldDB" id="E3N6Z6"/>
<dbReference type="InParanoid" id="E3N6Z6"/>
<gene>
    <name evidence="5" type="ORF">CRE_12233</name>
</gene>
<keyword evidence="2" id="KW-0472">Membrane</keyword>
<accession>E3N6Z6</accession>
<dbReference type="EMBL" id="DS268544">
    <property type="protein sequence ID" value="EFO88330.1"/>
    <property type="molecule type" value="Genomic_DNA"/>
</dbReference>
<dbReference type="OMA" id="RNNQNDQ"/>
<keyword evidence="3" id="KW-0732">Signal</keyword>
<feature type="compositionally biased region" description="Low complexity" evidence="1">
    <location>
        <begin position="834"/>
        <end position="853"/>
    </location>
</feature>
<keyword evidence="2" id="KW-1133">Transmembrane helix</keyword>
<feature type="domain" description="Domain of unknown function WSN" evidence="4">
    <location>
        <begin position="91"/>
        <end position="159"/>
    </location>
</feature>
<evidence type="ECO:0000313" key="5">
    <source>
        <dbReference type="EMBL" id="EFO88330.1"/>
    </source>
</evidence>
<dbReference type="OrthoDB" id="5877199at2759"/>
<dbReference type="PANTHER" id="PTHR31227:SF1">
    <property type="entry name" value="DOMAIN OF UNKNOWN FUNCTION WSN DOMAIN-CONTAINING PROTEIN"/>
    <property type="match status" value="1"/>
</dbReference>
<dbReference type="SMART" id="SM00453">
    <property type="entry name" value="WSN"/>
    <property type="match status" value="1"/>
</dbReference>
<feature type="compositionally biased region" description="Pro residues" evidence="1">
    <location>
        <begin position="822"/>
        <end position="833"/>
    </location>
</feature>
<evidence type="ECO:0000259" key="4">
    <source>
        <dbReference type="SMART" id="SM00453"/>
    </source>
</evidence>
<feature type="compositionally biased region" description="Low complexity" evidence="1">
    <location>
        <begin position="885"/>
        <end position="935"/>
    </location>
</feature>
<proteinExistence type="predicted"/>
<feature type="region of interest" description="Disordered" evidence="1">
    <location>
        <begin position="813"/>
        <end position="940"/>
    </location>
</feature>
<protein>
    <recommendedName>
        <fullName evidence="4">Domain of unknown function WSN domain-containing protein</fullName>
    </recommendedName>
</protein>
<dbReference type="InterPro" id="IPR003125">
    <property type="entry name" value="WSN"/>
</dbReference>
<dbReference type="PANTHER" id="PTHR31227">
    <property type="entry name" value="PROTEIN CBG15697"/>
    <property type="match status" value="1"/>
</dbReference>
<dbReference type="STRING" id="31234.E3N6Z6"/>
<dbReference type="Pfam" id="PF02206">
    <property type="entry name" value="WSN"/>
    <property type="match status" value="1"/>
</dbReference>
<sequence>MRVKLFFLFFMGLAMASSRDVGSTRLSTDIIKRYRSFKDSADTTNHQTDPNHPPSTIHENMPSRRKRSISTSSSALSRLIRSSNAIPFSDATFSTLQSRVAALARVVTGVSLYNGLVDKSISSDQAITELMNLGSIQLKDLETFDNKKVDEFAKKLKEASNKMKTEAEETEQRMVDLHTMKVLWSESGDLKTIPDKSRFDGLKFLETLDLKVLEDFKLGTDSQKSLESLRSAAKSAVDAIGKTDALKTLKDMMTFHRFAQLVDYYFNSDVINMKSLEPSTSQSVKDDLTKLQDLAVGTDSVFLAMKEIVSSSKGNKNARQHTSGFINGYNDLMQVSKDSGDSWLQKALGSFVVADELSIFKEVEKEMKSLDNVWNSARKDTIKLSLHQAEQLETNAKTIKYESSAFDTMISSFQKCSFPANMKDYKNKLVALSNGLKKINSKIETIYSISRFTEGRNGNASETLNYLKPHLQALNHGQKVNAMAIEIMTKSDFYGGIPKNSVATDHEKFFNCLKDIKEDSAGFSAPAQLALDIRQLKNSPTFETDITTASFAVSGSSKHISTIRSKIEEITKLETGKKLVGLKELVKFSKPLGDSSEALSRVQKVLERKKALLDFVEKGHVVEEAVELLPAAWQQFEVRKGWAGFDELSSQILNQLDKMQKWIDGLGTSEELDSYGSALEKLSGLGDVDLEMNRRLAAVDFLQQQIIRFNLQSPEIVKFKETISPLESLNLEFSKFDASLSTMSSTLTGLKNVGGKAVNSTTMAAGLIGEKEGSDNFWYIVSGVVAVVVIVALIIAGIVCGWFKACLNKMKGKPKPTNKTTPPAPPNPKPITPVTPDDQKVVPKVHPPVVVQPVAPPVAPPAGNNRNRRNNQNDQAPVVVQPGGNNRAQRNNQNDQAIVAPPGGNNRAQQNNQNNQAPVVVQPGGNNQNRRNNQNDQAPVVVQPGEIVVPPNEYSARPHSSYMDSQSDDDTLRCVKSITNNWC</sequence>
<evidence type="ECO:0000256" key="3">
    <source>
        <dbReference type="SAM" id="SignalP"/>
    </source>
</evidence>
<evidence type="ECO:0000313" key="6">
    <source>
        <dbReference type="Proteomes" id="UP000008281"/>
    </source>
</evidence>
<evidence type="ECO:0000256" key="1">
    <source>
        <dbReference type="SAM" id="MobiDB-lite"/>
    </source>
</evidence>
<feature type="chain" id="PRO_5003176073" description="Domain of unknown function WSN domain-containing protein" evidence="3">
    <location>
        <begin position="17"/>
        <end position="983"/>
    </location>
</feature>
<dbReference type="FunCoup" id="E3N6Z6">
    <property type="interactions" value="657"/>
</dbReference>
<keyword evidence="2" id="KW-0812">Transmembrane</keyword>
<dbReference type="eggNOG" id="ENOG502RYAB">
    <property type="taxonomic scope" value="Eukaryota"/>
</dbReference>
<reference evidence="5" key="1">
    <citation type="submission" date="2007-07" db="EMBL/GenBank/DDBJ databases">
        <title>PCAP assembly of the Caenorhabditis remanei genome.</title>
        <authorList>
            <consortium name="The Caenorhabditis remanei Sequencing Consortium"/>
            <person name="Wilson R.K."/>
        </authorList>
    </citation>
    <scope>NUCLEOTIDE SEQUENCE [LARGE SCALE GENOMIC DNA]</scope>
    <source>
        <strain evidence="5">PB4641</strain>
    </source>
</reference>
<dbReference type="Proteomes" id="UP000008281">
    <property type="component" value="Unassembled WGS sequence"/>
</dbReference>
<feature type="signal peptide" evidence="3">
    <location>
        <begin position="1"/>
        <end position="16"/>
    </location>
</feature>
<name>E3N6Z6_CAERE</name>
<feature type="region of interest" description="Disordered" evidence="1">
    <location>
        <begin position="39"/>
        <end position="72"/>
    </location>
</feature>
<evidence type="ECO:0000256" key="2">
    <source>
        <dbReference type="SAM" id="Phobius"/>
    </source>
</evidence>
<dbReference type="HOGENOM" id="CLU_012950_0_0_1"/>